<feature type="transmembrane region" description="Helical" evidence="6">
    <location>
        <begin position="428"/>
        <end position="446"/>
    </location>
</feature>
<keyword evidence="5 6" id="KW-0472">Membrane</keyword>
<gene>
    <name evidence="7" type="ORF">EDC64_11416</name>
</gene>
<dbReference type="NCBIfam" id="NF006088">
    <property type="entry name" value="PRK08238.1"/>
    <property type="match status" value="1"/>
</dbReference>
<keyword evidence="8" id="KW-1185">Reference proteome</keyword>
<dbReference type="RefSeq" id="WP_132034217.1">
    <property type="nucleotide sequence ID" value="NZ_SMAI01000014.1"/>
</dbReference>
<accession>A0A4R3LR22</accession>
<dbReference type="AlphaFoldDB" id="A0A4R3LR22"/>
<keyword evidence="4 6" id="KW-1133">Transmembrane helix</keyword>
<feature type="transmembrane region" description="Helical" evidence="6">
    <location>
        <begin position="298"/>
        <end position="317"/>
    </location>
</feature>
<evidence type="ECO:0000313" key="7">
    <source>
        <dbReference type="EMBL" id="TCT02156.1"/>
    </source>
</evidence>
<keyword evidence="3 6" id="KW-0812">Transmembrane</keyword>
<dbReference type="InterPro" id="IPR000537">
    <property type="entry name" value="UbiA_prenyltransferase"/>
</dbReference>
<evidence type="ECO:0000256" key="6">
    <source>
        <dbReference type="SAM" id="Phobius"/>
    </source>
</evidence>
<dbReference type="GO" id="GO:0009247">
    <property type="term" value="P:glycolipid biosynthetic process"/>
    <property type="evidence" value="ECO:0007669"/>
    <property type="project" value="TreeGrafter"/>
</dbReference>
<dbReference type="CDD" id="cd13963">
    <property type="entry name" value="PT_UbiA_2"/>
    <property type="match status" value="1"/>
</dbReference>
<evidence type="ECO:0000313" key="8">
    <source>
        <dbReference type="Proteomes" id="UP000294664"/>
    </source>
</evidence>
<feature type="transmembrane region" description="Helical" evidence="6">
    <location>
        <begin position="232"/>
        <end position="252"/>
    </location>
</feature>
<dbReference type="OrthoDB" id="9803632at2"/>
<evidence type="ECO:0000256" key="5">
    <source>
        <dbReference type="ARBA" id="ARBA00023136"/>
    </source>
</evidence>
<feature type="transmembrane region" description="Helical" evidence="6">
    <location>
        <begin position="348"/>
        <end position="366"/>
    </location>
</feature>
<dbReference type="InterPro" id="IPR039653">
    <property type="entry name" value="Prenyltransferase"/>
</dbReference>
<feature type="transmembrane region" description="Helical" evidence="6">
    <location>
        <begin position="273"/>
        <end position="292"/>
    </location>
</feature>
<dbReference type="PANTHER" id="PTHR11048">
    <property type="entry name" value="PRENYLTRANSFERASES"/>
    <property type="match status" value="1"/>
</dbReference>
<evidence type="ECO:0000256" key="1">
    <source>
        <dbReference type="ARBA" id="ARBA00004141"/>
    </source>
</evidence>
<feature type="transmembrane region" description="Helical" evidence="6">
    <location>
        <begin position="458"/>
        <end position="480"/>
    </location>
</feature>
<evidence type="ECO:0000256" key="4">
    <source>
        <dbReference type="ARBA" id="ARBA00022989"/>
    </source>
</evidence>
<dbReference type="Pfam" id="PF01040">
    <property type="entry name" value="UbiA"/>
    <property type="match status" value="1"/>
</dbReference>
<dbReference type="GO" id="GO:0005886">
    <property type="term" value="C:plasma membrane"/>
    <property type="evidence" value="ECO:0007669"/>
    <property type="project" value="TreeGrafter"/>
</dbReference>
<dbReference type="EMBL" id="SMAI01000014">
    <property type="protein sequence ID" value="TCT02156.1"/>
    <property type="molecule type" value="Genomic_DNA"/>
</dbReference>
<comment type="subcellular location">
    <subcellularLocation>
        <location evidence="1">Membrane</location>
        <topology evidence="1">Multi-pass membrane protein</topology>
    </subcellularLocation>
</comment>
<dbReference type="GO" id="GO:0016765">
    <property type="term" value="F:transferase activity, transferring alkyl or aryl (other than methyl) groups"/>
    <property type="evidence" value="ECO:0007669"/>
    <property type="project" value="InterPro"/>
</dbReference>
<reference evidence="7 8" key="1">
    <citation type="submission" date="2019-03" db="EMBL/GenBank/DDBJ databases">
        <title>Genomic Encyclopedia of Type Strains, Phase IV (KMG-IV): sequencing the most valuable type-strain genomes for metagenomic binning, comparative biology and taxonomic classification.</title>
        <authorList>
            <person name="Goeker M."/>
        </authorList>
    </citation>
    <scope>NUCLEOTIDE SEQUENCE [LARGE SCALE GENOMIC DNA]</scope>
    <source>
        <strain evidence="7 8">DSM 9035</strain>
    </source>
</reference>
<organism evidence="7 8">
    <name type="scientific">Aquabacter spiritensis</name>
    <dbReference type="NCBI Taxonomy" id="933073"/>
    <lineage>
        <taxon>Bacteria</taxon>
        <taxon>Pseudomonadati</taxon>
        <taxon>Pseudomonadota</taxon>
        <taxon>Alphaproteobacteria</taxon>
        <taxon>Hyphomicrobiales</taxon>
        <taxon>Xanthobacteraceae</taxon>
        <taxon>Aquabacter</taxon>
    </lineage>
</organism>
<dbReference type="Proteomes" id="UP000294664">
    <property type="component" value="Unassembled WGS sequence"/>
</dbReference>
<dbReference type="Gene3D" id="1.10.357.140">
    <property type="entry name" value="UbiA prenyltransferase"/>
    <property type="match status" value="1"/>
</dbReference>
<dbReference type="PANTHER" id="PTHR11048:SF5">
    <property type="entry name" value="DECAPRENYL-PHOSPHATE PHOSPHORIBOSYLTRANSFERASE"/>
    <property type="match status" value="1"/>
</dbReference>
<sequence>MAQRADVPTDDAAPDAPAATGRPLVVDLDTALLRTGLGTEAFLHLLATRPLLAVRTAGAIGAGRAALAGRIADLVVLDATSLPLDTGMLAALREQAAQGRPIYLAASADARHVAALAAMLGFVSGSFGAEGGTRFAGVQRAQRLVAAFGPGGFDLVGTVPPQDPIRAAAAGILAPETLRAGDAAQDASASARPARWRAALAAMRPHQWLKNVLIFIPVFAAHAFGWPLLAAMLAFVSFSLCASSVYILNDLLDLAGDRTHPRKRHRPFAAGRIAPAWGAAMVPALLITAFVLALALPAAFAGVLGLYFLSTCAYSLVLKRRLLVDVVMLACLYGTRMVAGAAATGIVISDWLIAFATFLFFSLALVKRSAELTALKAAGSGDPVGRAYRIADLPLLQTMALASGYVAVLILALYVTSADVRPLYGHPSTLWLLCVLLLYWVSRICLLTHRGAMHDDPVIFAVTDRVSQIVVLSGALVVAASI</sequence>
<dbReference type="InterPro" id="IPR044878">
    <property type="entry name" value="UbiA_sf"/>
</dbReference>
<name>A0A4R3LR22_9HYPH</name>
<evidence type="ECO:0000256" key="2">
    <source>
        <dbReference type="ARBA" id="ARBA00022475"/>
    </source>
</evidence>
<evidence type="ECO:0000256" key="3">
    <source>
        <dbReference type="ARBA" id="ARBA00022692"/>
    </source>
</evidence>
<keyword evidence="7" id="KW-0808">Transferase</keyword>
<comment type="caution">
    <text evidence="7">The sequence shown here is derived from an EMBL/GenBank/DDBJ whole genome shotgun (WGS) entry which is preliminary data.</text>
</comment>
<keyword evidence="2" id="KW-1003">Cell membrane</keyword>
<feature type="transmembrane region" description="Helical" evidence="6">
    <location>
        <begin position="395"/>
        <end position="416"/>
    </location>
</feature>
<feature type="transmembrane region" description="Helical" evidence="6">
    <location>
        <begin position="208"/>
        <end position="226"/>
    </location>
</feature>
<protein>
    <submittedName>
        <fullName evidence="7">4-hydroxybenzoate polyprenyltransferase</fullName>
    </submittedName>
</protein>
<proteinExistence type="predicted"/>